<keyword evidence="1" id="KW-0677">Repeat</keyword>
<dbReference type="Pfam" id="PF12796">
    <property type="entry name" value="Ank_2"/>
    <property type="match status" value="2"/>
</dbReference>
<proteinExistence type="predicted"/>
<evidence type="ECO:0000256" key="2">
    <source>
        <dbReference type="PROSITE-ProRule" id="PRU00023"/>
    </source>
</evidence>
<feature type="compositionally biased region" description="Polar residues" evidence="3">
    <location>
        <begin position="103"/>
        <end position="114"/>
    </location>
</feature>
<feature type="repeat" description="ANK" evidence="2">
    <location>
        <begin position="373"/>
        <end position="409"/>
    </location>
</feature>
<keyword evidence="5" id="KW-1185">Reference proteome</keyword>
<name>A0A0W0VLN7_9GAMM</name>
<dbReference type="PROSITE" id="PS50088">
    <property type="entry name" value="ANK_REPEAT"/>
    <property type="match status" value="3"/>
</dbReference>
<evidence type="ECO:0000256" key="1">
    <source>
        <dbReference type="ARBA" id="ARBA00022737"/>
    </source>
</evidence>
<evidence type="ECO:0000313" key="4">
    <source>
        <dbReference type="EMBL" id="KTD21018.1"/>
    </source>
</evidence>
<dbReference type="InterPro" id="IPR002110">
    <property type="entry name" value="Ankyrin_rpt"/>
</dbReference>
<accession>A0A0W0VLN7</accession>
<sequence>MAATRAPNLVVLQDETHSVRGLCSYLKDEALQKENSCQTTKNSGSKAPFIEQDTLLLKNKSSQEQWLKEAERLWLANKKEQAQDILKSLQLSLDYFAPDEPSKTSTPNAPVTTTQQSSNKQKNKKKAAKAAMEKIINELLDISETELFKEQVKRLNPNNKLGINQKLDQGNNCHLPILFYAIEFGEREAFNFILQNGANLNIEYKLFGGPLTLWVMSKLTEEEFIKLLTHGTNPCATATFSYGANLLTYAMVLKKPTIFEFILKTYNKFPTLEKIRALEFALGKEDHTALTLLIEADTPLNLPLPDGKNYPLILATCLNNAQLIELMLKKGAPVNIPNASGGTALMVATELRAWQIVLLLLNYGAKADMADKKGLTALHFAILGDEHPDQINIIKSLLLAGADINKVCRDGSNALMFAVEAGNYPVVELLLKAGADINHVKNGKTATMIAMQLHHMDIARLIIDHCRKKEEQKKPEASPSIVTGSFFSAQRSNLVPKEESHSHPKPAAFSRLNHHLN</sequence>
<dbReference type="Proteomes" id="UP000054997">
    <property type="component" value="Unassembled WGS sequence"/>
</dbReference>
<evidence type="ECO:0000256" key="3">
    <source>
        <dbReference type="SAM" id="MobiDB-lite"/>
    </source>
</evidence>
<dbReference type="STRING" id="45068.Llon_1116"/>
<comment type="caution">
    <text evidence="4">The sequence shown here is derived from an EMBL/GenBank/DDBJ whole genome shotgun (WGS) entry which is preliminary data.</text>
</comment>
<dbReference type="PANTHER" id="PTHR24161">
    <property type="entry name" value="ANK_REP_REGION DOMAIN-CONTAINING PROTEIN-RELATED"/>
    <property type="match status" value="1"/>
</dbReference>
<dbReference type="RefSeq" id="WP_160149084.1">
    <property type="nucleotide sequence ID" value="NZ_CAAAHZ010000016.1"/>
</dbReference>
<feature type="region of interest" description="Disordered" evidence="3">
    <location>
        <begin position="493"/>
        <end position="517"/>
    </location>
</feature>
<dbReference type="PANTHER" id="PTHR24161:SF85">
    <property type="entry name" value="PALMITOYLTRANSFERASE HIP14"/>
    <property type="match status" value="1"/>
</dbReference>
<dbReference type="AlphaFoldDB" id="A0A0W0VLN7"/>
<dbReference type="InterPro" id="IPR036770">
    <property type="entry name" value="Ankyrin_rpt-contain_sf"/>
</dbReference>
<dbReference type="EMBL" id="LNYK01000016">
    <property type="protein sequence ID" value="KTD21018.1"/>
    <property type="molecule type" value="Genomic_DNA"/>
</dbReference>
<dbReference type="PROSITE" id="PS50297">
    <property type="entry name" value="ANK_REP_REGION"/>
    <property type="match status" value="2"/>
</dbReference>
<evidence type="ECO:0000313" key="5">
    <source>
        <dbReference type="Proteomes" id="UP000054997"/>
    </source>
</evidence>
<feature type="repeat" description="ANK" evidence="2">
    <location>
        <begin position="340"/>
        <end position="372"/>
    </location>
</feature>
<feature type="region of interest" description="Disordered" evidence="3">
    <location>
        <begin position="98"/>
        <end position="126"/>
    </location>
</feature>
<dbReference type="PATRIC" id="fig|45068.5.peg.1200"/>
<dbReference type="SUPFAM" id="SSF48403">
    <property type="entry name" value="Ankyrin repeat"/>
    <property type="match status" value="1"/>
</dbReference>
<keyword evidence="2" id="KW-0040">ANK repeat</keyword>
<feature type="repeat" description="ANK" evidence="2">
    <location>
        <begin position="410"/>
        <end position="442"/>
    </location>
</feature>
<reference evidence="4 5" key="1">
    <citation type="submission" date="2015-11" db="EMBL/GenBank/DDBJ databases">
        <title>Genomic analysis of 38 Legionella species identifies large and diverse effector repertoires.</title>
        <authorList>
            <person name="Burstein D."/>
            <person name="Amaro F."/>
            <person name="Zusman T."/>
            <person name="Lifshitz Z."/>
            <person name="Cohen O."/>
            <person name="Gilbert J.A."/>
            <person name="Pupko T."/>
            <person name="Shuman H.A."/>
            <person name="Segal G."/>
        </authorList>
    </citation>
    <scope>NUCLEOTIDE SEQUENCE [LARGE SCALE GENOMIC DNA]</scope>
    <source>
        <strain evidence="4 5">ATCC 49505</strain>
    </source>
</reference>
<organism evidence="4 5">
    <name type="scientific">Legionella londiniensis</name>
    <dbReference type="NCBI Taxonomy" id="45068"/>
    <lineage>
        <taxon>Bacteria</taxon>
        <taxon>Pseudomonadati</taxon>
        <taxon>Pseudomonadota</taxon>
        <taxon>Gammaproteobacteria</taxon>
        <taxon>Legionellales</taxon>
        <taxon>Legionellaceae</taxon>
        <taxon>Legionella</taxon>
    </lineage>
</organism>
<gene>
    <name evidence="4" type="ORF">Llon_1116</name>
</gene>
<dbReference type="Gene3D" id="1.25.40.20">
    <property type="entry name" value="Ankyrin repeat-containing domain"/>
    <property type="match status" value="3"/>
</dbReference>
<dbReference type="SMART" id="SM00248">
    <property type="entry name" value="ANK"/>
    <property type="match status" value="6"/>
</dbReference>
<protein>
    <submittedName>
        <fullName evidence="4">Ankyrin repeat protein</fullName>
    </submittedName>
</protein>